<dbReference type="PANTHER" id="PTHR43464:SF19">
    <property type="entry name" value="UBIQUINONE BIOSYNTHESIS O-METHYLTRANSFERASE, MITOCHONDRIAL"/>
    <property type="match status" value="1"/>
</dbReference>
<sequence>MMSHLLNAETHFAFGENWQSFVKLIDDQRIAAAETDLLRLLGRGDLANKSFLDIGSGSGLSSLAAARLGVASIMATDIDENSTAATRSLLQARLLDSNVDWTARVVSVFDLPQNQYDVVYSWGVLHHTGDMWRAIREAAMRVKPGGLFAIAIYAKTSLCGFWRAEKAFYAHAPGFVQACIRAIYSVWHFTITALATRRNPFTLAKQYNARGMDKGHDVHDWLGGYPYESATPEEIRSFVSDLGFELVRQNLAPGKRHGLLASGCDEYLFRRT</sequence>
<dbReference type="AlphaFoldDB" id="A0A2U8W366"/>
<keyword evidence="1 5" id="KW-0489">Methyltransferase</keyword>
<dbReference type="OrthoDB" id="3206826at2"/>
<dbReference type="PANTHER" id="PTHR43464">
    <property type="entry name" value="METHYLTRANSFERASE"/>
    <property type="match status" value="1"/>
</dbReference>
<proteinExistence type="predicted"/>
<dbReference type="Pfam" id="PF08241">
    <property type="entry name" value="Methyltransf_11"/>
    <property type="match status" value="1"/>
</dbReference>
<evidence type="ECO:0000259" key="4">
    <source>
        <dbReference type="Pfam" id="PF08241"/>
    </source>
</evidence>
<protein>
    <submittedName>
        <fullName evidence="5">Class I SAM-dependent methyltransferase</fullName>
    </submittedName>
</protein>
<gene>
    <name evidence="5" type="ORF">DK389_08380</name>
</gene>
<keyword evidence="3" id="KW-0949">S-adenosyl-L-methionine</keyword>
<dbReference type="Proteomes" id="UP000245926">
    <property type="component" value="Chromosome"/>
</dbReference>
<evidence type="ECO:0000313" key="6">
    <source>
        <dbReference type="Proteomes" id="UP000245926"/>
    </source>
</evidence>
<dbReference type="CDD" id="cd02440">
    <property type="entry name" value="AdoMet_MTases"/>
    <property type="match status" value="1"/>
</dbReference>
<feature type="domain" description="Methyltransferase type 11" evidence="4">
    <location>
        <begin position="52"/>
        <end position="150"/>
    </location>
</feature>
<dbReference type="SUPFAM" id="SSF53335">
    <property type="entry name" value="S-adenosyl-L-methionine-dependent methyltransferases"/>
    <property type="match status" value="1"/>
</dbReference>
<dbReference type="GO" id="GO:0008757">
    <property type="term" value="F:S-adenosylmethionine-dependent methyltransferase activity"/>
    <property type="evidence" value="ECO:0007669"/>
    <property type="project" value="InterPro"/>
</dbReference>
<evidence type="ECO:0000256" key="1">
    <source>
        <dbReference type="ARBA" id="ARBA00022603"/>
    </source>
</evidence>
<accession>A0A2U8W366</accession>
<dbReference type="GO" id="GO:0032259">
    <property type="term" value="P:methylation"/>
    <property type="evidence" value="ECO:0007669"/>
    <property type="project" value="UniProtKB-KW"/>
</dbReference>
<reference evidence="6" key="1">
    <citation type="submission" date="2018-05" db="EMBL/GenBank/DDBJ databases">
        <title>Complete Genome Sequence of Methylobacterium sp. 17SD2-17.</title>
        <authorList>
            <person name="Srinivasan S."/>
        </authorList>
    </citation>
    <scope>NUCLEOTIDE SEQUENCE [LARGE SCALE GENOMIC DNA]</scope>
    <source>
        <strain evidence="6">17SD2-17</strain>
    </source>
</reference>
<evidence type="ECO:0000256" key="3">
    <source>
        <dbReference type="ARBA" id="ARBA00022691"/>
    </source>
</evidence>
<dbReference type="Gene3D" id="3.40.50.150">
    <property type="entry name" value="Vaccinia Virus protein VP39"/>
    <property type="match status" value="1"/>
</dbReference>
<organism evidence="5 6">
    <name type="scientific">Methylobacterium durans</name>
    <dbReference type="NCBI Taxonomy" id="2202825"/>
    <lineage>
        <taxon>Bacteria</taxon>
        <taxon>Pseudomonadati</taxon>
        <taxon>Pseudomonadota</taxon>
        <taxon>Alphaproteobacteria</taxon>
        <taxon>Hyphomicrobiales</taxon>
        <taxon>Methylobacteriaceae</taxon>
        <taxon>Methylobacterium</taxon>
    </lineage>
</organism>
<evidence type="ECO:0000313" key="5">
    <source>
        <dbReference type="EMBL" id="AWN40543.1"/>
    </source>
</evidence>
<keyword evidence="6" id="KW-1185">Reference proteome</keyword>
<dbReference type="InterPro" id="IPR029063">
    <property type="entry name" value="SAM-dependent_MTases_sf"/>
</dbReference>
<evidence type="ECO:0000256" key="2">
    <source>
        <dbReference type="ARBA" id="ARBA00022679"/>
    </source>
</evidence>
<keyword evidence="2 5" id="KW-0808">Transferase</keyword>
<dbReference type="EMBL" id="CP029550">
    <property type="protein sequence ID" value="AWN40543.1"/>
    <property type="molecule type" value="Genomic_DNA"/>
</dbReference>
<dbReference type="KEGG" id="mets:DK389_08380"/>
<name>A0A2U8W366_9HYPH</name>
<dbReference type="InterPro" id="IPR013216">
    <property type="entry name" value="Methyltransf_11"/>
</dbReference>